<organism evidence="1 2">
    <name type="scientific">Commensalibacter nepenthis</name>
    <dbReference type="NCBI Taxonomy" id="3043872"/>
    <lineage>
        <taxon>Bacteria</taxon>
        <taxon>Pseudomonadati</taxon>
        <taxon>Pseudomonadota</taxon>
        <taxon>Alphaproteobacteria</taxon>
        <taxon>Acetobacterales</taxon>
        <taxon>Acetobacteraceae</taxon>
    </lineage>
</organism>
<keyword evidence="2" id="KW-1185">Reference proteome</keyword>
<dbReference type="EMBL" id="JASBAN010000001">
    <property type="protein sequence ID" value="MDI2112087.1"/>
    <property type="molecule type" value="Genomic_DNA"/>
</dbReference>
<comment type="caution">
    <text evidence="1">The sequence shown here is derived from an EMBL/GenBank/DDBJ whole genome shotgun (WGS) entry which is preliminary data.</text>
</comment>
<evidence type="ECO:0000313" key="2">
    <source>
        <dbReference type="Proteomes" id="UP001431775"/>
    </source>
</evidence>
<dbReference type="Proteomes" id="UP001431775">
    <property type="component" value="Unassembled WGS sequence"/>
</dbReference>
<protein>
    <submittedName>
        <fullName evidence="1">Uncharacterized protein</fullName>
    </submittedName>
</protein>
<name>A0ABT6Q5Q1_9PROT</name>
<proteinExistence type="predicted"/>
<sequence length="72" mass="7956">MQQDLFASSFSVSRGSSFLSVTADGGKVSAIRVNNSFFMVGLSYVNNILNLCNKKSSKFTAFIIFSNKQYIE</sequence>
<accession>A0ABT6Q5Q1</accession>
<gene>
    <name evidence="1" type="ORF">QJV33_02085</name>
</gene>
<evidence type="ECO:0000313" key="1">
    <source>
        <dbReference type="EMBL" id="MDI2112087.1"/>
    </source>
</evidence>
<dbReference type="RefSeq" id="WP_281461760.1">
    <property type="nucleotide sequence ID" value="NZ_JASBAN010000001.1"/>
</dbReference>
<reference evidence="1" key="1">
    <citation type="submission" date="2023-05" db="EMBL/GenBank/DDBJ databases">
        <title>Whole genome sequence of Commensalibacter sp.</title>
        <authorList>
            <person name="Charoenyingcharoen P."/>
            <person name="Yukphan P."/>
        </authorList>
    </citation>
    <scope>NUCLEOTIDE SEQUENCE</scope>
    <source>
        <strain evidence="1">TBRC 10068</strain>
    </source>
</reference>